<feature type="domain" description="Fe2OG dioxygenase" evidence="10">
    <location>
        <begin position="186"/>
        <end position="276"/>
    </location>
</feature>
<evidence type="ECO:0000256" key="7">
    <source>
        <dbReference type="ARBA" id="ARBA00023002"/>
    </source>
</evidence>
<keyword evidence="12" id="KW-1185">Reference proteome</keyword>
<proteinExistence type="predicted"/>
<keyword evidence="2" id="KW-0479">Metal-binding</keyword>
<name>A0A8J2X791_9STRA</name>
<keyword evidence="9" id="KW-0325">Glycoprotein</keyword>
<accession>A0A8J2X791</accession>
<organism evidence="11 12">
    <name type="scientific">Pelagomonas calceolata</name>
    <dbReference type="NCBI Taxonomy" id="35677"/>
    <lineage>
        <taxon>Eukaryota</taxon>
        <taxon>Sar</taxon>
        <taxon>Stramenopiles</taxon>
        <taxon>Ochrophyta</taxon>
        <taxon>Pelagophyceae</taxon>
        <taxon>Pelagomonadales</taxon>
        <taxon>Pelagomonadaceae</taxon>
        <taxon>Pelagomonas</taxon>
    </lineage>
</organism>
<dbReference type="AlphaFoldDB" id="A0A8J2X791"/>
<evidence type="ECO:0000256" key="5">
    <source>
        <dbReference type="ARBA" id="ARBA00022824"/>
    </source>
</evidence>
<protein>
    <recommendedName>
        <fullName evidence="10">Fe2OG dioxygenase domain-containing protein</fullName>
    </recommendedName>
</protein>
<dbReference type="EMBL" id="CAKKNE010000006">
    <property type="protein sequence ID" value="CAH0379473.1"/>
    <property type="molecule type" value="Genomic_DNA"/>
</dbReference>
<dbReference type="SUPFAM" id="SSF48452">
    <property type="entry name" value="TPR-like"/>
    <property type="match status" value="1"/>
</dbReference>
<dbReference type="InterPro" id="IPR006620">
    <property type="entry name" value="Pro_4_hyd_alph"/>
</dbReference>
<evidence type="ECO:0000259" key="10">
    <source>
        <dbReference type="PROSITE" id="PS51471"/>
    </source>
</evidence>
<dbReference type="SMART" id="SM00702">
    <property type="entry name" value="P4Hc"/>
    <property type="match status" value="1"/>
</dbReference>
<dbReference type="GO" id="GO:0016705">
    <property type="term" value="F:oxidoreductase activity, acting on paired donors, with incorporation or reduction of molecular oxygen"/>
    <property type="evidence" value="ECO:0007669"/>
    <property type="project" value="InterPro"/>
</dbReference>
<dbReference type="OrthoDB" id="69177at2759"/>
<keyword evidence="3" id="KW-0677">Repeat</keyword>
<evidence type="ECO:0000256" key="3">
    <source>
        <dbReference type="ARBA" id="ARBA00022737"/>
    </source>
</evidence>
<dbReference type="InterPro" id="IPR011990">
    <property type="entry name" value="TPR-like_helical_dom_sf"/>
</dbReference>
<evidence type="ECO:0000313" key="12">
    <source>
        <dbReference type="Proteomes" id="UP000789595"/>
    </source>
</evidence>
<evidence type="ECO:0000313" key="11">
    <source>
        <dbReference type="EMBL" id="CAH0379473.1"/>
    </source>
</evidence>
<dbReference type="GO" id="GO:0051213">
    <property type="term" value="F:dioxygenase activity"/>
    <property type="evidence" value="ECO:0007669"/>
    <property type="project" value="UniProtKB-KW"/>
</dbReference>
<keyword evidence="8" id="KW-0408">Iron</keyword>
<keyword evidence="4" id="KW-0802">TPR repeat</keyword>
<sequence>MRITLLAATLAAARTRPTALRAALRRRGGDVVETASASCKLSPGRAEELASLNEREHAAECIKVEGEAWSGDLEPEGEIPATDKFAIPDWYLPDLDAELRNNGDVEIHVTRTPLFSQEECQHVIAMADEHANNAGGWGKIPAGRYDVHGGWVKDIVGVKEWFDDMLRTRLYPCLRGLFPNAAGDGSSLRVQSAYLFKYTAETGAATDVHVDSGLLSFTIALNEPEAYDGGGTWFESVDKLVEMPQGHVTFRPGHVRHQGRPLTRGTRYMIGGFIMREDVVEHGRRSIERGVAALGGAVAEANFAAASGESTGVPPEQLAIDALEHAVQVCPRVASAQLNLGTARQRIDDAAGAEVCFQAASTLSPRDPAAFFGRGQCLRELGRRQEAEPLFQEASSLDELDADAAYMAALSASERGDFGSELRWLERALKADPKHAKSLVNRAVLYGEAGDLDNELACNRKAVEANPQSALAANALASCLGMRGMVDESLAVFARVLDGAGWGDAEELARAQKLHGVVTRMKAKQGASSG</sequence>
<evidence type="ECO:0000256" key="1">
    <source>
        <dbReference type="ARBA" id="ARBA00001961"/>
    </source>
</evidence>
<comment type="cofactor">
    <cofactor evidence="1">
        <name>L-ascorbate</name>
        <dbReference type="ChEBI" id="CHEBI:38290"/>
    </cofactor>
</comment>
<dbReference type="InterPro" id="IPR019734">
    <property type="entry name" value="TPR_rpt"/>
</dbReference>
<keyword evidence="5" id="KW-0256">Endoplasmic reticulum</keyword>
<evidence type="ECO:0000256" key="2">
    <source>
        <dbReference type="ARBA" id="ARBA00022723"/>
    </source>
</evidence>
<dbReference type="GO" id="GO:0031418">
    <property type="term" value="F:L-ascorbic acid binding"/>
    <property type="evidence" value="ECO:0007669"/>
    <property type="project" value="InterPro"/>
</dbReference>
<dbReference type="SMART" id="SM00028">
    <property type="entry name" value="TPR"/>
    <property type="match status" value="4"/>
</dbReference>
<dbReference type="Gene3D" id="2.60.120.620">
    <property type="entry name" value="q2cbj1_9rhob like domain"/>
    <property type="match status" value="1"/>
</dbReference>
<dbReference type="InterPro" id="IPR050498">
    <property type="entry name" value="Ycf3"/>
</dbReference>
<reference evidence="11" key="1">
    <citation type="submission" date="2021-11" db="EMBL/GenBank/DDBJ databases">
        <authorList>
            <consortium name="Genoscope - CEA"/>
            <person name="William W."/>
        </authorList>
    </citation>
    <scope>NUCLEOTIDE SEQUENCE</scope>
</reference>
<keyword evidence="7" id="KW-0560">Oxidoreductase</keyword>
<evidence type="ECO:0000256" key="4">
    <source>
        <dbReference type="ARBA" id="ARBA00022803"/>
    </source>
</evidence>
<evidence type="ECO:0000256" key="9">
    <source>
        <dbReference type="ARBA" id="ARBA00023180"/>
    </source>
</evidence>
<dbReference type="PANTHER" id="PTHR44858:SF1">
    <property type="entry name" value="UDP-N-ACETYLGLUCOSAMINE--PEPTIDE N-ACETYLGLUCOSAMINYLTRANSFERASE SPINDLY-RELATED"/>
    <property type="match status" value="1"/>
</dbReference>
<dbReference type="PANTHER" id="PTHR44858">
    <property type="entry name" value="TETRATRICOPEPTIDE REPEAT PROTEIN 6"/>
    <property type="match status" value="1"/>
</dbReference>
<gene>
    <name evidence="11" type="ORF">PECAL_6P10970</name>
</gene>
<dbReference type="GO" id="GO:0005506">
    <property type="term" value="F:iron ion binding"/>
    <property type="evidence" value="ECO:0007669"/>
    <property type="project" value="InterPro"/>
</dbReference>
<dbReference type="PROSITE" id="PS51471">
    <property type="entry name" value="FE2OG_OXY"/>
    <property type="match status" value="1"/>
</dbReference>
<dbReference type="InterPro" id="IPR005123">
    <property type="entry name" value="Oxoglu/Fe-dep_dioxygenase_dom"/>
</dbReference>
<comment type="caution">
    <text evidence="11">The sequence shown here is derived from an EMBL/GenBank/DDBJ whole genome shotgun (WGS) entry which is preliminary data.</text>
</comment>
<dbReference type="Proteomes" id="UP000789595">
    <property type="component" value="Unassembled WGS sequence"/>
</dbReference>
<evidence type="ECO:0000256" key="6">
    <source>
        <dbReference type="ARBA" id="ARBA00022964"/>
    </source>
</evidence>
<evidence type="ECO:0000256" key="8">
    <source>
        <dbReference type="ARBA" id="ARBA00023004"/>
    </source>
</evidence>
<dbReference type="Gene3D" id="1.25.40.10">
    <property type="entry name" value="Tetratricopeptide repeat domain"/>
    <property type="match status" value="1"/>
</dbReference>
<keyword evidence="6" id="KW-0223">Dioxygenase</keyword>
<dbReference type="Pfam" id="PF13432">
    <property type="entry name" value="TPR_16"/>
    <property type="match status" value="2"/>
</dbReference>